<sequence>MAIILQCEKCRQISKKTYCGECKKSIDYFEVFEYNDETIVTESREPIERIKAYTWNDVLNFVRNKYFEENSELNINCEKDFAYIEKKALQNTSNMNSMIDKSGYRIFLNKDIPTILDNSSRPGKLITDIT</sequence>
<dbReference type="OrthoDB" id="9297at2157"/>
<protein>
    <submittedName>
        <fullName evidence="1">Uncharacterized protein</fullName>
    </submittedName>
</protein>
<proteinExistence type="predicted"/>
<dbReference type="GeneID" id="60421443"/>
<dbReference type="RefSeq" id="WP_196818023.1">
    <property type="nucleotide sequence ID" value="NZ_CP012850.1"/>
</dbReference>
<gene>
    <name evidence="1" type="ORF">NMY3_01383</name>
</gene>
<keyword evidence="2" id="KW-1185">Reference proteome</keyword>
<reference evidence="2" key="1">
    <citation type="submission" date="2015-10" db="EMBL/GenBank/DDBJ databases">
        <title>Niche specialization of a soil ammonia-oxidizing archaeon, Candidatus Nitrosocosmicus oleophilus.</title>
        <authorList>
            <person name="Jung M.-Y."/>
            <person name="Rhee S.-K."/>
        </authorList>
    </citation>
    <scope>NUCLEOTIDE SEQUENCE [LARGE SCALE GENOMIC DNA]</scope>
    <source>
        <strain evidence="2">MY3</strain>
    </source>
</reference>
<evidence type="ECO:0000313" key="2">
    <source>
        <dbReference type="Proteomes" id="UP000058925"/>
    </source>
</evidence>
<dbReference type="AlphaFoldDB" id="A0A654LX52"/>
<dbReference type="KEGG" id="taa:NMY3_01383"/>
<accession>A0A654LX52</accession>
<dbReference type="Proteomes" id="UP000058925">
    <property type="component" value="Chromosome"/>
</dbReference>
<dbReference type="EMBL" id="CP012850">
    <property type="protein sequence ID" value="ALI35587.1"/>
    <property type="molecule type" value="Genomic_DNA"/>
</dbReference>
<name>A0A654LX52_9ARCH</name>
<evidence type="ECO:0000313" key="1">
    <source>
        <dbReference type="EMBL" id="ALI35587.1"/>
    </source>
</evidence>
<organism evidence="1 2">
    <name type="scientific">Candidatus Nitrosocosmicus oleophilus</name>
    <dbReference type="NCBI Taxonomy" id="1353260"/>
    <lineage>
        <taxon>Archaea</taxon>
        <taxon>Nitrososphaerota</taxon>
        <taxon>Nitrososphaeria</taxon>
        <taxon>Nitrososphaerales</taxon>
        <taxon>Nitrososphaeraceae</taxon>
        <taxon>Candidatus Nitrosocosmicus</taxon>
    </lineage>
</organism>